<accession>A0ABP8E980</accession>
<keyword evidence="2" id="KW-1185">Reference proteome</keyword>
<gene>
    <name evidence="1" type="ORF">GCM10022257_07620</name>
</gene>
<organism evidence="1 2">
    <name type="scientific">Hyunsoonleella aestuarii</name>
    <dbReference type="NCBI Taxonomy" id="912802"/>
    <lineage>
        <taxon>Bacteria</taxon>
        <taxon>Pseudomonadati</taxon>
        <taxon>Bacteroidota</taxon>
        <taxon>Flavobacteriia</taxon>
        <taxon>Flavobacteriales</taxon>
        <taxon>Flavobacteriaceae</taxon>
    </lineage>
</organism>
<protein>
    <submittedName>
        <fullName evidence="1">Uncharacterized protein</fullName>
    </submittedName>
</protein>
<reference evidence="2" key="1">
    <citation type="journal article" date="2019" name="Int. J. Syst. Evol. Microbiol.">
        <title>The Global Catalogue of Microorganisms (GCM) 10K type strain sequencing project: providing services to taxonomists for standard genome sequencing and annotation.</title>
        <authorList>
            <consortium name="The Broad Institute Genomics Platform"/>
            <consortium name="The Broad Institute Genome Sequencing Center for Infectious Disease"/>
            <person name="Wu L."/>
            <person name="Ma J."/>
        </authorList>
    </citation>
    <scope>NUCLEOTIDE SEQUENCE [LARGE SCALE GENOMIC DNA]</scope>
    <source>
        <strain evidence="2">JCM 17452</strain>
    </source>
</reference>
<sequence length="204" mass="23103">MKNVINNAKKGILMVALFATVISFAKEVSFNIINEAGRTTLAILNVKRGNLLSIKDNNGVTLYKETINRSGTYTKGFDLTSLPDGAYFFEVDKDVEIRTIPFTVKSSIVAFNKEKTVVSFKPVLRIKDNRLLITKLALGLESLKIKLYYETNKYGSSSFDLIHSEEIQGTKTIERAYKLDKNAVGLYKIVFTSEDREFVEYFKI</sequence>
<comment type="caution">
    <text evidence="1">The sequence shown here is derived from an EMBL/GenBank/DDBJ whole genome shotgun (WGS) entry which is preliminary data.</text>
</comment>
<name>A0ABP8E980_9FLAO</name>
<dbReference type="Proteomes" id="UP001500027">
    <property type="component" value="Unassembled WGS sequence"/>
</dbReference>
<proteinExistence type="predicted"/>
<evidence type="ECO:0000313" key="2">
    <source>
        <dbReference type="Proteomes" id="UP001500027"/>
    </source>
</evidence>
<dbReference type="EMBL" id="BAABAV010000001">
    <property type="protein sequence ID" value="GAA4268661.1"/>
    <property type="molecule type" value="Genomic_DNA"/>
</dbReference>
<evidence type="ECO:0000313" key="1">
    <source>
        <dbReference type="EMBL" id="GAA4268661.1"/>
    </source>
</evidence>
<dbReference type="RefSeq" id="WP_139001387.1">
    <property type="nucleotide sequence ID" value="NZ_BAABAV010000001.1"/>
</dbReference>